<dbReference type="Pfam" id="PF13185">
    <property type="entry name" value="GAF_2"/>
    <property type="match status" value="1"/>
</dbReference>
<dbReference type="SMART" id="SM00065">
    <property type="entry name" value="GAF"/>
    <property type="match status" value="1"/>
</dbReference>
<reference evidence="4 5" key="1">
    <citation type="submission" date="2019-06" db="EMBL/GenBank/DDBJ databases">
        <title>Genome sequencing of plant associated microbes to promote plant fitness in Sorghum bicolor and Oryza sativa.</title>
        <authorList>
            <person name="Coleman-Derr D."/>
        </authorList>
    </citation>
    <scope>NUCLEOTIDE SEQUENCE [LARGE SCALE GENOMIC DNA]</scope>
    <source>
        <strain evidence="4 5">KV-663</strain>
    </source>
</reference>
<dbReference type="PROSITE" id="PS50921">
    <property type="entry name" value="ANTAR"/>
    <property type="match status" value="1"/>
</dbReference>
<evidence type="ECO:0000256" key="1">
    <source>
        <dbReference type="ARBA" id="ARBA00023015"/>
    </source>
</evidence>
<dbReference type="EMBL" id="VFPM01000002">
    <property type="protein sequence ID" value="TQM61974.1"/>
    <property type="molecule type" value="Genomic_DNA"/>
</dbReference>
<dbReference type="Gene3D" id="3.30.450.40">
    <property type="match status" value="1"/>
</dbReference>
<dbReference type="Pfam" id="PF03861">
    <property type="entry name" value="ANTAR"/>
    <property type="match status" value="1"/>
</dbReference>
<evidence type="ECO:0000313" key="4">
    <source>
        <dbReference type="EMBL" id="TQM61974.1"/>
    </source>
</evidence>
<gene>
    <name evidence="4" type="ORF">FBY41_1996</name>
</gene>
<protein>
    <submittedName>
        <fullName evidence="4">GAF domain-containing protein</fullName>
    </submittedName>
</protein>
<feature type="domain" description="ANTAR" evidence="3">
    <location>
        <begin position="162"/>
        <end position="223"/>
    </location>
</feature>
<accession>A0A543HUM8</accession>
<dbReference type="InterPro" id="IPR029016">
    <property type="entry name" value="GAF-like_dom_sf"/>
</dbReference>
<dbReference type="SMART" id="SM01012">
    <property type="entry name" value="ANTAR"/>
    <property type="match status" value="1"/>
</dbReference>
<name>A0A543HUM8_9MICO</name>
<evidence type="ECO:0000259" key="3">
    <source>
        <dbReference type="PROSITE" id="PS50921"/>
    </source>
</evidence>
<dbReference type="PIRSF" id="PIRSF036625">
    <property type="entry name" value="GAF_ANTAR"/>
    <property type="match status" value="1"/>
</dbReference>
<dbReference type="Proteomes" id="UP000316747">
    <property type="component" value="Unassembled WGS sequence"/>
</dbReference>
<sequence length="247" mass="26551">MTLTSRRVDNPDAPASMTVCPPVDDAVAAVVHDVIQASTKVVPGIRHVALSAMQRETLRLLTATDDLPRRLESFQVVLDEGPTHDAAHEAVPVIVECDEIVARWPEFGPRARALGVTSVAAVPLCWSGRTLGALSVYSVHEGSLPDGVVELATAYAAQAAATLSYAKKAENLEFAMITRQQIGQAVGILMERCELSAEAAFSYLRRVSQTGNVKLRDVARDLLNTGELPLCARAVRSSEPVRTNRGE</sequence>
<dbReference type="InterPro" id="IPR003018">
    <property type="entry name" value="GAF"/>
</dbReference>
<keyword evidence="5" id="KW-1185">Reference proteome</keyword>
<dbReference type="SUPFAM" id="SSF55781">
    <property type="entry name" value="GAF domain-like"/>
    <property type="match status" value="1"/>
</dbReference>
<evidence type="ECO:0000256" key="2">
    <source>
        <dbReference type="ARBA" id="ARBA00023163"/>
    </source>
</evidence>
<dbReference type="OrthoDB" id="4935162at2"/>
<dbReference type="InterPro" id="IPR005561">
    <property type="entry name" value="ANTAR"/>
</dbReference>
<dbReference type="Gene3D" id="1.10.10.10">
    <property type="entry name" value="Winged helix-like DNA-binding domain superfamily/Winged helix DNA-binding domain"/>
    <property type="match status" value="1"/>
</dbReference>
<comment type="caution">
    <text evidence="4">The sequence shown here is derived from an EMBL/GenBank/DDBJ whole genome shotgun (WGS) entry which is preliminary data.</text>
</comment>
<dbReference type="AlphaFoldDB" id="A0A543HUM8"/>
<dbReference type="GO" id="GO:0003723">
    <property type="term" value="F:RNA binding"/>
    <property type="evidence" value="ECO:0007669"/>
    <property type="project" value="InterPro"/>
</dbReference>
<keyword evidence="2" id="KW-0804">Transcription</keyword>
<dbReference type="InterPro" id="IPR036388">
    <property type="entry name" value="WH-like_DNA-bd_sf"/>
</dbReference>
<dbReference type="InterPro" id="IPR012074">
    <property type="entry name" value="GAF_ANTAR"/>
</dbReference>
<proteinExistence type="predicted"/>
<keyword evidence="1" id="KW-0805">Transcription regulation</keyword>
<evidence type="ECO:0000313" key="5">
    <source>
        <dbReference type="Proteomes" id="UP000316747"/>
    </source>
</evidence>
<organism evidence="4 5">
    <name type="scientific">Humibacillus xanthopallidus</name>
    <dbReference type="NCBI Taxonomy" id="412689"/>
    <lineage>
        <taxon>Bacteria</taxon>
        <taxon>Bacillati</taxon>
        <taxon>Actinomycetota</taxon>
        <taxon>Actinomycetes</taxon>
        <taxon>Micrococcales</taxon>
        <taxon>Intrasporangiaceae</taxon>
        <taxon>Humibacillus</taxon>
    </lineage>
</organism>